<keyword evidence="1" id="KW-0472">Membrane</keyword>
<reference evidence="2 3" key="1">
    <citation type="submission" date="2020-05" db="EMBL/GenBank/DDBJ databases">
        <title>Aquincola sp. isolate from soil.</title>
        <authorList>
            <person name="Han J."/>
            <person name="Kim D.-U."/>
        </authorList>
    </citation>
    <scope>NUCLEOTIDE SEQUENCE [LARGE SCALE GENOMIC DNA]</scope>
    <source>
        <strain evidence="2 3">S2</strain>
    </source>
</reference>
<keyword evidence="1" id="KW-0812">Transmembrane</keyword>
<protein>
    <submittedName>
        <fullName evidence="2">Type II secretion system protein M</fullName>
    </submittedName>
</protein>
<evidence type="ECO:0000313" key="2">
    <source>
        <dbReference type="EMBL" id="NRF66583.1"/>
    </source>
</evidence>
<organism evidence="2 3">
    <name type="scientific">Pseudaquabacterium terrae</name>
    <dbReference type="NCBI Taxonomy" id="2732868"/>
    <lineage>
        <taxon>Bacteria</taxon>
        <taxon>Pseudomonadati</taxon>
        <taxon>Pseudomonadota</taxon>
        <taxon>Betaproteobacteria</taxon>
        <taxon>Burkholderiales</taxon>
        <taxon>Sphaerotilaceae</taxon>
        <taxon>Pseudaquabacterium</taxon>
    </lineage>
</organism>
<gene>
    <name evidence="2" type="ORF">HLB44_06275</name>
</gene>
<comment type="caution">
    <text evidence="2">The sequence shown here is derived from an EMBL/GenBank/DDBJ whole genome shotgun (WGS) entry which is preliminary data.</text>
</comment>
<dbReference type="InterPro" id="IPR007690">
    <property type="entry name" value="T2SS_GspM"/>
</dbReference>
<dbReference type="RefSeq" id="WP_173121704.1">
    <property type="nucleotide sequence ID" value="NZ_JABRWJ010000002.1"/>
</dbReference>
<name>A0ABX2EDN5_9BURK</name>
<evidence type="ECO:0000313" key="3">
    <source>
        <dbReference type="Proteomes" id="UP000737171"/>
    </source>
</evidence>
<keyword evidence="3" id="KW-1185">Reference proteome</keyword>
<accession>A0ABX2EDN5</accession>
<keyword evidence="1" id="KW-1133">Transmembrane helix</keyword>
<sequence length="162" mass="17697">MNVRAWRDQLSAAWRERSERERRMVLVAGLVLGAYLLWLATTPAWRTLRSAPARQEALDAQWQVMQRLAAEAQALRAVPPLPADQARTALQASAGRLGDAAKLVLQGDRAVLTVSGLPAEQLAGWLTEVRINTRARVIESQLQRTPQGTYAGSVVLALGTPP</sequence>
<dbReference type="Pfam" id="PF04612">
    <property type="entry name" value="T2SSM"/>
    <property type="match status" value="1"/>
</dbReference>
<feature type="transmembrane region" description="Helical" evidence="1">
    <location>
        <begin position="24"/>
        <end position="45"/>
    </location>
</feature>
<proteinExistence type="predicted"/>
<evidence type="ECO:0000256" key="1">
    <source>
        <dbReference type="SAM" id="Phobius"/>
    </source>
</evidence>
<dbReference type="Proteomes" id="UP000737171">
    <property type="component" value="Unassembled WGS sequence"/>
</dbReference>
<dbReference type="EMBL" id="JABRWJ010000002">
    <property type="protein sequence ID" value="NRF66583.1"/>
    <property type="molecule type" value="Genomic_DNA"/>
</dbReference>